<dbReference type="RefSeq" id="WP_127725105.1">
    <property type="nucleotide sequence ID" value="NZ_RLIH01000015.1"/>
</dbReference>
<keyword evidence="3" id="KW-1185">Reference proteome</keyword>
<feature type="transmembrane region" description="Helical" evidence="1">
    <location>
        <begin position="37"/>
        <end position="60"/>
    </location>
</feature>
<reference evidence="2 3" key="1">
    <citation type="submission" date="2018-11" db="EMBL/GenBank/DDBJ databases">
        <title>Genome sequencing and assembly of Anaerosphaera sp. nov., GS7-6-2.</title>
        <authorList>
            <person name="Rettenmaier R."/>
            <person name="Liebl W."/>
            <person name="Zverlov V."/>
        </authorList>
    </citation>
    <scope>NUCLEOTIDE SEQUENCE [LARGE SCALE GENOMIC DNA]</scope>
    <source>
        <strain evidence="2 3">GS7-6-2</strain>
    </source>
</reference>
<dbReference type="Proteomes" id="UP000288812">
    <property type="component" value="Unassembled WGS sequence"/>
</dbReference>
<dbReference type="AlphaFoldDB" id="A0A437S510"/>
<feature type="transmembrane region" description="Helical" evidence="1">
    <location>
        <begin position="7"/>
        <end position="25"/>
    </location>
</feature>
<name>A0A437S510_9FIRM</name>
<feature type="transmembrane region" description="Helical" evidence="1">
    <location>
        <begin position="72"/>
        <end position="89"/>
    </location>
</feature>
<comment type="caution">
    <text evidence="2">The sequence shown here is derived from an EMBL/GenBank/DDBJ whole genome shotgun (WGS) entry which is preliminary data.</text>
</comment>
<sequence length="90" mass="10823">MYQLNKSVIYYLIFINLFSFFLYFLDKRRAIARKSRISEHTLLLTTFLFGSVGALTAMAVFHHKTKKWKFKILVPVFLIIQCFLIFYFIQ</sequence>
<dbReference type="InterPro" id="IPR010718">
    <property type="entry name" value="DUF1294"/>
</dbReference>
<gene>
    <name evidence="2" type="ORF">EF514_08970</name>
</gene>
<keyword evidence="1" id="KW-0812">Transmembrane</keyword>
<evidence type="ECO:0000256" key="1">
    <source>
        <dbReference type="SAM" id="Phobius"/>
    </source>
</evidence>
<keyword evidence="1" id="KW-1133">Transmembrane helix</keyword>
<dbReference type="Pfam" id="PF06961">
    <property type="entry name" value="DUF1294"/>
    <property type="match status" value="1"/>
</dbReference>
<protein>
    <submittedName>
        <fullName evidence="2">DUF1294 domain-containing protein</fullName>
    </submittedName>
</protein>
<dbReference type="OrthoDB" id="1698854at2"/>
<evidence type="ECO:0000313" key="3">
    <source>
        <dbReference type="Proteomes" id="UP000288812"/>
    </source>
</evidence>
<dbReference type="EMBL" id="RLIH01000015">
    <property type="protein sequence ID" value="RVU54105.1"/>
    <property type="molecule type" value="Genomic_DNA"/>
</dbReference>
<organism evidence="2 3">
    <name type="scientific">Anaerosphaera multitolerans</name>
    <dbReference type="NCBI Taxonomy" id="2487351"/>
    <lineage>
        <taxon>Bacteria</taxon>
        <taxon>Bacillati</taxon>
        <taxon>Bacillota</taxon>
        <taxon>Tissierellia</taxon>
        <taxon>Tissierellales</taxon>
        <taxon>Peptoniphilaceae</taxon>
        <taxon>Anaerosphaera</taxon>
    </lineage>
</organism>
<evidence type="ECO:0000313" key="2">
    <source>
        <dbReference type="EMBL" id="RVU54105.1"/>
    </source>
</evidence>
<accession>A0A437S510</accession>
<proteinExistence type="predicted"/>
<keyword evidence="1" id="KW-0472">Membrane</keyword>